<dbReference type="NCBIfam" id="NF041907">
    <property type="entry name" value="CLCA_X"/>
    <property type="match status" value="1"/>
</dbReference>
<dbReference type="InterPro" id="IPR041047">
    <property type="entry name" value="LPD1"/>
</dbReference>
<keyword evidence="3" id="KW-1185">Reference proteome</keyword>
<dbReference type="RefSeq" id="WP_006005794.1">
    <property type="nucleotide sequence ID" value="NZ_BAET01000020.1"/>
</dbReference>
<evidence type="ECO:0000313" key="3">
    <source>
        <dbReference type="Proteomes" id="UP000053586"/>
    </source>
</evidence>
<proteinExistence type="predicted"/>
<dbReference type="AlphaFoldDB" id="H5TCM8"/>
<organism evidence="2 3">
    <name type="scientific">Glaciecola punicea ACAM 611</name>
    <dbReference type="NCBI Taxonomy" id="1121923"/>
    <lineage>
        <taxon>Bacteria</taxon>
        <taxon>Pseudomonadati</taxon>
        <taxon>Pseudomonadota</taxon>
        <taxon>Gammaproteobacteria</taxon>
        <taxon>Alteromonadales</taxon>
        <taxon>Alteromonadaceae</taxon>
        <taxon>Glaciecola</taxon>
    </lineage>
</organism>
<protein>
    <recommendedName>
        <fullName evidence="1">Large polyvalent protein-associated domain-containing protein</fullName>
    </recommendedName>
</protein>
<evidence type="ECO:0000313" key="2">
    <source>
        <dbReference type="EMBL" id="GAB56055.1"/>
    </source>
</evidence>
<name>H5TCM8_9ALTE</name>
<evidence type="ECO:0000259" key="1">
    <source>
        <dbReference type="Pfam" id="PF18796"/>
    </source>
</evidence>
<dbReference type="Proteomes" id="UP000053586">
    <property type="component" value="Unassembled WGS sequence"/>
</dbReference>
<dbReference type="STRING" id="56804.BAE46_07165"/>
<reference evidence="2 3" key="1">
    <citation type="journal article" date="2012" name="J. Bacteriol.">
        <title>Genome sequence of proteorhodopsin-containing sea ice bacterium Glaciecola punicea ACAM 611T.</title>
        <authorList>
            <person name="Qin Q.-L."/>
            <person name="Xie B.-B."/>
            <person name="Shu Y.-L."/>
            <person name="Rong J.-C."/>
            <person name="Zhao D.-L."/>
            <person name="Zhang X.-Y."/>
            <person name="Chen X.-L."/>
            <person name="Zhou B.-C."/>
            <person name="Zhanga Y.-Z."/>
        </authorList>
    </citation>
    <scope>NUCLEOTIDE SEQUENCE [LARGE SCALE GENOMIC DNA]</scope>
    <source>
        <strain evidence="2 3">ACAM 611</strain>
    </source>
</reference>
<accession>H5TCM8</accession>
<dbReference type="Pfam" id="PF18796">
    <property type="entry name" value="LPD1"/>
    <property type="match status" value="1"/>
</dbReference>
<dbReference type="eggNOG" id="COG1040">
    <property type="taxonomic scope" value="Bacteria"/>
</dbReference>
<comment type="caution">
    <text evidence="2">The sequence shown here is derived from an EMBL/GenBank/DDBJ whole genome shotgun (WGS) entry which is preliminary data.</text>
</comment>
<dbReference type="EMBL" id="BAET01000020">
    <property type="protein sequence ID" value="GAB56055.1"/>
    <property type="molecule type" value="Genomic_DNA"/>
</dbReference>
<reference evidence="2 3" key="2">
    <citation type="journal article" date="2017" name="Antonie Van Leeuwenhoek">
        <title>Rhizobium rhizosphaerae sp. nov., a novel species isolated from rice rhizosphere.</title>
        <authorList>
            <person name="Zhao J.J."/>
            <person name="Zhang J."/>
            <person name="Zhang R.J."/>
            <person name="Zhang C.W."/>
            <person name="Yin H.Q."/>
            <person name="Zhang X.X."/>
        </authorList>
    </citation>
    <scope>NUCLEOTIDE SEQUENCE [LARGE SCALE GENOMIC DNA]</scope>
    <source>
        <strain evidence="2 3">ACAM 611</strain>
    </source>
</reference>
<sequence>MMEEKKGRLHKAYYRNGENHRAGADVSFGDIVKVFGFRGVEVGRWVSKEEQQLAANLFFDALCDLMDILSVPEQVISLNATLAINFGIGGRKGAYAHYNGASRTLALAKNAGGGALAHEWFHAYDHYICTRQFHTTNPRLYASEVWLNNIAQLKPHPLNLELASAFESMFLKLDKTGPSELMQQSILTDKSYNMFYYARPQEVAARAFERMIQEHRLKNSFLVAGTMQSKEARVGLYPHSDSLFKIQYHLYGYFAGLARSLRR</sequence>
<gene>
    <name evidence="2" type="ORF">GPUN_1940</name>
</gene>
<feature type="domain" description="Large polyvalent protein-associated" evidence="1">
    <location>
        <begin position="189"/>
        <end position="260"/>
    </location>
</feature>